<gene>
    <name evidence="1" type="ORF">BGC07_17780</name>
</gene>
<protein>
    <submittedName>
        <fullName evidence="1">Uncharacterized protein</fullName>
    </submittedName>
</protein>
<name>A0ABX3A0Z0_9GAMM</name>
<dbReference type="EMBL" id="MDTU01000006">
    <property type="protein sequence ID" value="ODN41125.1"/>
    <property type="molecule type" value="Genomic_DNA"/>
</dbReference>
<comment type="caution">
    <text evidence="1">The sequence shown here is derived from an EMBL/GenBank/DDBJ whole genome shotgun (WGS) entry which is preliminary data.</text>
</comment>
<organism evidence="1 2">
    <name type="scientific">Piscirickettsia litoralis</name>
    <dbReference type="NCBI Taxonomy" id="1891921"/>
    <lineage>
        <taxon>Bacteria</taxon>
        <taxon>Pseudomonadati</taxon>
        <taxon>Pseudomonadota</taxon>
        <taxon>Gammaproteobacteria</taxon>
        <taxon>Thiotrichales</taxon>
        <taxon>Piscirickettsiaceae</taxon>
        <taxon>Piscirickettsia</taxon>
    </lineage>
</organism>
<evidence type="ECO:0000313" key="1">
    <source>
        <dbReference type="EMBL" id="ODN41125.1"/>
    </source>
</evidence>
<dbReference type="Proteomes" id="UP000094329">
    <property type="component" value="Unassembled WGS sequence"/>
</dbReference>
<keyword evidence="2" id="KW-1185">Reference proteome</keyword>
<reference evidence="1 2" key="1">
    <citation type="submission" date="2016-08" db="EMBL/GenBank/DDBJ databases">
        <title>Draft genome sequence of Candidatus Piscirickettsia litoralis, from seawater.</title>
        <authorList>
            <person name="Wan X."/>
            <person name="Lee A.J."/>
            <person name="Hou S."/>
            <person name="Donachie S.P."/>
        </authorList>
    </citation>
    <scope>NUCLEOTIDE SEQUENCE [LARGE SCALE GENOMIC DNA]</scope>
    <source>
        <strain evidence="1 2">Y2</strain>
    </source>
</reference>
<proteinExistence type="predicted"/>
<accession>A0ABX3A0Z0</accession>
<evidence type="ECO:0000313" key="2">
    <source>
        <dbReference type="Proteomes" id="UP000094329"/>
    </source>
</evidence>
<sequence length="64" mass="7633">MDIQRYQLIFFERGTSMGKTREIYFSSNSHSDDVRKTANSLARLHGVDLSKNYYSLKLYKEERH</sequence>